<keyword evidence="3" id="KW-1185">Reference proteome</keyword>
<dbReference type="Proteomes" id="UP000215224">
    <property type="component" value="Chromosome"/>
</dbReference>
<evidence type="ECO:0000256" key="1">
    <source>
        <dbReference type="SAM" id="Phobius"/>
    </source>
</evidence>
<feature type="transmembrane region" description="Helical" evidence="1">
    <location>
        <begin position="91"/>
        <end position="111"/>
    </location>
</feature>
<protein>
    <submittedName>
        <fullName evidence="2">Uncharacterized protein</fullName>
    </submittedName>
</protein>
<evidence type="ECO:0000313" key="3">
    <source>
        <dbReference type="Proteomes" id="UP000215224"/>
    </source>
</evidence>
<name>A0A223KMN5_9BACI</name>
<keyword evidence="1" id="KW-1133">Transmembrane helix</keyword>
<feature type="transmembrane region" description="Helical" evidence="1">
    <location>
        <begin position="37"/>
        <end position="57"/>
    </location>
</feature>
<feature type="transmembrane region" description="Helical" evidence="1">
    <location>
        <begin position="63"/>
        <end position="84"/>
    </location>
</feature>
<organism evidence="2 3">
    <name type="scientific">Sutcliffiella cohnii</name>
    <dbReference type="NCBI Taxonomy" id="33932"/>
    <lineage>
        <taxon>Bacteria</taxon>
        <taxon>Bacillati</taxon>
        <taxon>Bacillota</taxon>
        <taxon>Bacilli</taxon>
        <taxon>Bacillales</taxon>
        <taxon>Bacillaceae</taxon>
        <taxon>Sutcliffiella</taxon>
    </lineage>
</organism>
<keyword evidence="1" id="KW-0472">Membrane</keyword>
<sequence>MGTQLLGYLLLGNVLILSLIYIYIFKIRKLIGFQLGMSISSVSGGLIGIITGVILIYQFPLKFVTVTIITTLMSMFVGAIFGALFDYQTLLVGYGNGVMTGIMAPMIGAAAKGSLPFLLFLEGVFLFTLILLIISAKRT</sequence>
<gene>
    <name evidence="2" type="ORF">BC6307_05360</name>
</gene>
<dbReference type="STRING" id="1314751.GCA_001591425_00659"/>
<dbReference type="EMBL" id="CP018866">
    <property type="protein sequence ID" value="AST90751.1"/>
    <property type="molecule type" value="Genomic_DNA"/>
</dbReference>
<dbReference type="RefSeq" id="WP_066412029.1">
    <property type="nucleotide sequence ID" value="NZ_CP018866.1"/>
</dbReference>
<dbReference type="AlphaFoldDB" id="A0A223KMN5"/>
<feature type="transmembrane region" description="Helical" evidence="1">
    <location>
        <begin position="117"/>
        <end position="136"/>
    </location>
</feature>
<proteinExistence type="predicted"/>
<feature type="transmembrane region" description="Helical" evidence="1">
    <location>
        <begin position="6"/>
        <end position="25"/>
    </location>
</feature>
<dbReference type="KEGG" id="bcoh:BC6307_05360"/>
<accession>A0A223KMN5</accession>
<reference evidence="2 3" key="1">
    <citation type="submission" date="2016-12" db="EMBL/GenBank/DDBJ databases">
        <title>The whole genome sequencing and assembly of Bacillus cohnii DSM 6307T strain.</title>
        <authorList>
            <person name="Lee Y.-J."/>
            <person name="Yi H."/>
            <person name="Bahn Y.-S."/>
            <person name="Kim J.F."/>
            <person name="Lee D.-W."/>
        </authorList>
    </citation>
    <scope>NUCLEOTIDE SEQUENCE [LARGE SCALE GENOMIC DNA]</scope>
    <source>
        <strain evidence="2 3">DSM 6307</strain>
    </source>
</reference>
<keyword evidence="1" id="KW-0812">Transmembrane</keyword>
<evidence type="ECO:0000313" key="2">
    <source>
        <dbReference type="EMBL" id="AST90751.1"/>
    </source>
</evidence>